<dbReference type="PANTHER" id="PTHR46932:SF13">
    <property type="entry name" value="OS04G0467950 PROTEIN"/>
    <property type="match status" value="1"/>
</dbReference>
<dbReference type="eggNOG" id="ENOG502R5XK">
    <property type="taxonomic scope" value="Eukaryota"/>
</dbReference>
<proteinExistence type="predicted"/>
<dbReference type="AlphaFoldDB" id="A0A0E0KRP2"/>
<keyword evidence="3" id="KW-1185">Reference proteome</keyword>
<dbReference type="HOGENOM" id="CLU_1035808_0_0_1"/>
<dbReference type="Proteomes" id="UP000026962">
    <property type="component" value="Chromosome 4"/>
</dbReference>
<reference evidence="2" key="1">
    <citation type="submission" date="2015-04" db="UniProtKB">
        <authorList>
            <consortium name="EnsemblPlants"/>
        </authorList>
    </citation>
    <scope>IDENTIFICATION</scope>
</reference>
<dbReference type="InterPro" id="IPR042885">
    <property type="entry name" value="HIPP47/16"/>
</dbReference>
<feature type="region of interest" description="Disordered" evidence="1">
    <location>
        <begin position="249"/>
        <end position="287"/>
    </location>
</feature>
<accession>A0A0E0KRP2</accession>
<organism evidence="2">
    <name type="scientific">Oryza punctata</name>
    <name type="common">Red rice</name>
    <dbReference type="NCBI Taxonomy" id="4537"/>
    <lineage>
        <taxon>Eukaryota</taxon>
        <taxon>Viridiplantae</taxon>
        <taxon>Streptophyta</taxon>
        <taxon>Embryophyta</taxon>
        <taxon>Tracheophyta</taxon>
        <taxon>Spermatophyta</taxon>
        <taxon>Magnoliopsida</taxon>
        <taxon>Liliopsida</taxon>
        <taxon>Poales</taxon>
        <taxon>Poaceae</taxon>
        <taxon>BOP clade</taxon>
        <taxon>Oryzoideae</taxon>
        <taxon>Oryzeae</taxon>
        <taxon>Oryzinae</taxon>
        <taxon>Oryza</taxon>
    </lineage>
</organism>
<dbReference type="Gene3D" id="3.30.70.100">
    <property type="match status" value="1"/>
</dbReference>
<protein>
    <submittedName>
        <fullName evidence="2">Uncharacterized protein</fullName>
    </submittedName>
</protein>
<evidence type="ECO:0000256" key="1">
    <source>
        <dbReference type="SAM" id="MobiDB-lite"/>
    </source>
</evidence>
<dbReference type="PANTHER" id="PTHR46932">
    <property type="entry name" value="HEAVY METAL-ASSOCIATED ISOPRENYLATED PLANT PROTEIN 47"/>
    <property type="match status" value="1"/>
</dbReference>
<reference evidence="2" key="2">
    <citation type="submission" date="2018-05" db="EMBL/GenBank/DDBJ databases">
        <title>OpunRS2 (Oryza punctata Reference Sequence Version 2).</title>
        <authorList>
            <person name="Zhang J."/>
            <person name="Kudrna D."/>
            <person name="Lee S."/>
            <person name="Talag J."/>
            <person name="Welchert J."/>
            <person name="Wing R.A."/>
        </authorList>
    </citation>
    <scope>NUCLEOTIDE SEQUENCE [LARGE SCALE GENOMIC DNA]</scope>
</reference>
<dbReference type="Gramene" id="OPUNC04G13350.2">
    <property type="protein sequence ID" value="OPUNC04G13350.2"/>
    <property type="gene ID" value="OPUNC04G13350"/>
</dbReference>
<dbReference type="EnsemblPlants" id="OPUNC04G13350.2">
    <property type="protein sequence ID" value="OPUNC04G13350.2"/>
    <property type="gene ID" value="OPUNC04G13350"/>
</dbReference>
<evidence type="ECO:0000313" key="2">
    <source>
        <dbReference type="EnsemblPlants" id="OPUNC04G13350.2"/>
    </source>
</evidence>
<sequence>MKEIIIRMRPDYDKSHHKALKVAAAVSGMQLLNLQKCNVLLVSAYGVESVTVAGRDRDLLLVIGDGVDESKLTKKLRREVGEAEILELRTLDAGGGRGSGGAASMQLMTTAAGDGKGGAIVFAQSSPYHWHGHHTTPGRSVPGGGRITCPVTPTAAAASPGSARWPGGEQYRRGRRSLPLRPDLALPPPELTSVCVAARTAAAGRGGGAAVVARGSQARAWPSGLVMAGGGREDGSGVASAAEDLPTAVGAAEDGGGGLGRRWLPSAPATRDGKGLSTMDSGGQEFQ</sequence>
<evidence type="ECO:0000313" key="3">
    <source>
        <dbReference type="Proteomes" id="UP000026962"/>
    </source>
</evidence>
<dbReference type="STRING" id="4537.A0A0E0KRP2"/>
<name>A0A0E0KRP2_ORYPU</name>
<feature type="compositionally biased region" description="Polar residues" evidence="1">
    <location>
        <begin position="278"/>
        <end position="287"/>
    </location>
</feature>